<evidence type="ECO:0000256" key="8">
    <source>
        <dbReference type="RuleBase" id="RU000461"/>
    </source>
</evidence>
<gene>
    <name evidence="10" type="ORF">LITE_LOCUS39878</name>
</gene>
<evidence type="ECO:0000256" key="3">
    <source>
        <dbReference type="ARBA" id="ARBA00022723"/>
    </source>
</evidence>
<reference evidence="10" key="1">
    <citation type="submission" date="2022-08" db="EMBL/GenBank/DDBJ databases">
        <authorList>
            <person name="Gutierrez-Valencia J."/>
        </authorList>
    </citation>
    <scope>NUCLEOTIDE SEQUENCE</scope>
</reference>
<dbReference type="InterPro" id="IPR036396">
    <property type="entry name" value="Cyt_P450_sf"/>
</dbReference>
<evidence type="ECO:0000256" key="2">
    <source>
        <dbReference type="ARBA" id="ARBA00022617"/>
    </source>
</evidence>
<dbReference type="Gene3D" id="1.10.630.10">
    <property type="entry name" value="Cytochrome P450"/>
    <property type="match status" value="1"/>
</dbReference>
<keyword evidence="4 8" id="KW-0560">Oxidoreductase</keyword>
<dbReference type="GO" id="GO:0020037">
    <property type="term" value="F:heme binding"/>
    <property type="evidence" value="ECO:0007669"/>
    <property type="project" value="InterPro"/>
</dbReference>
<dbReference type="SUPFAM" id="SSF48264">
    <property type="entry name" value="Cytochrome P450"/>
    <property type="match status" value="1"/>
</dbReference>
<keyword evidence="3 7" id="KW-0479">Metal-binding</keyword>
<evidence type="ECO:0000256" key="5">
    <source>
        <dbReference type="ARBA" id="ARBA00023004"/>
    </source>
</evidence>
<name>A0AAV0PTY9_9ROSI</name>
<sequence>MDYVHAIIAVLSTIFCFSYLIIIIISTTRRREKSNAQKNPPEPSNAWPIIGHLRVLAGPQPPHRVLGALADKLGPVFSLRIGSHRIVVVSSPEIAKDLFTVNDAAVLSRPALTTAKYLSYNFALSAAGPYGAYWRRMRKIQMVELLSNSRLELHRHMIVGKQSSSAAARGEYSRFMGAVEEFFGYLGMFVVRDAIPCLGWMDVGGHEKEMKRVAKELDDHLQAWLVQHKRLINSTETREQDFMDVLLSVLEEDSHHGYDRDTVIKATSLSMIAGGIDTTTASVTWAIALLLNHRHVLRKAQEELDRCVSRDRAVTEEDIAKLVYLQAIVKESMRLCPVGPLLNPREFTADCDVGGYRVPKGTWLMVNAWKINMDADVWADPTEFRPERFLTTHKHIDVKGQNFELFPFGSGRRSCPGMNLALQMVLLVLASFLHVFEISTPGDKPVDMRESVGLTNMIAASLDVVVNPRLLPNI</sequence>
<dbReference type="AlphaFoldDB" id="A0AAV0PTY9"/>
<keyword evidence="9" id="KW-1133">Transmembrane helix</keyword>
<feature type="transmembrane region" description="Helical" evidence="9">
    <location>
        <begin position="6"/>
        <end position="25"/>
    </location>
</feature>
<dbReference type="Proteomes" id="UP001154282">
    <property type="component" value="Unassembled WGS sequence"/>
</dbReference>
<dbReference type="GO" id="GO:0005506">
    <property type="term" value="F:iron ion binding"/>
    <property type="evidence" value="ECO:0007669"/>
    <property type="project" value="InterPro"/>
</dbReference>
<keyword evidence="6 8" id="KW-0503">Monooxygenase</keyword>
<dbReference type="EMBL" id="CAMGYJ010000009">
    <property type="protein sequence ID" value="CAI0474045.1"/>
    <property type="molecule type" value="Genomic_DNA"/>
</dbReference>
<keyword evidence="9" id="KW-0472">Membrane</keyword>
<dbReference type="Pfam" id="PF00067">
    <property type="entry name" value="p450"/>
    <property type="match status" value="2"/>
</dbReference>
<dbReference type="FunFam" id="1.10.630.10:FF:000026">
    <property type="entry name" value="Cytochrome P450 82C4"/>
    <property type="match status" value="1"/>
</dbReference>
<proteinExistence type="inferred from homology"/>
<dbReference type="InterPro" id="IPR001128">
    <property type="entry name" value="Cyt_P450"/>
</dbReference>
<keyword evidence="9" id="KW-0812">Transmembrane</keyword>
<dbReference type="InterPro" id="IPR002401">
    <property type="entry name" value="Cyt_P450_E_grp-I"/>
</dbReference>
<dbReference type="PRINTS" id="PR00385">
    <property type="entry name" value="P450"/>
</dbReference>
<keyword evidence="11" id="KW-1185">Reference proteome</keyword>
<evidence type="ECO:0000313" key="10">
    <source>
        <dbReference type="EMBL" id="CAI0474045.1"/>
    </source>
</evidence>
<keyword evidence="5 7" id="KW-0408">Iron</keyword>
<comment type="similarity">
    <text evidence="1 8">Belongs to the cytochrome P450 family.</text>
</comment>
<dbReference type="InterPro" id="IPR017972">
    <property type="entry name" value="Cyt_P450_CS"/>
</dbReference>
<protein>
    <recommendedName>
        <fullName evidence="12">Cytochrome P450</fullName>
    </recommendedName>
</protein>
<dbReference type="PRINTS" id="PR00463">
    <property type="entry name" value="EP450I"/>
</dbReference>
<evidence type="ECO:0000256" key="4">
    <source>
        <dbReference type="ARBA" id="ARBA00023002"/>
    </source>
</evidence>
<evidence type="ECO:0000313" key="11">
    <source>
        <dbReference type="Proteomes" id="UP001154282"/>
    </source>
</evidence>
<accession>A0AAV0PTY9</accession>
<organism evidence="10 11">
    <name type="scientific">Linum tenue</name>
    <dbReference type="NCBI Taxonomy" id="586396"/>
    <lineage>
        <taxon>Eukaryota</taxon>
        <taxon>Viridiplantae</taxon>
        <taxon>Streptophyta</taxon>
        <taxon>Embryophyta</taxon>
        <taxon>Tracheophyta</taxon>
        <taxon>Spermatophyta</taxon>
        <taxon>Magnoliopsida</taxon>
        <taxon>eudicotyledons</taxon>
        <taxon>Gunneridae</taxon>
        <taxon>Pentapetalae</taxon>
        <taxon>rosids</taxon>
        <taxon>fabids</taxon>
        <taxon>Malpighiales</taxon>
        <taxon>Linaceae</taxon>
        <taxon>Linum</taxon>
    </lineage>
</organism>
<feature type="binding site" description="axial binding residue" evidence="7">
    <location>
        <position position="415"/>
    </location>
    <ligand>
        <name>heme</name>
        <dbReference type="ChEBI" id="CHEBI:30413"/>
    </ligand>
    <ligandPart>
        <name>Fe</name>
        <dbReference type="ChEBI" id="CHEBI:18248"/>
    </ligandPart>
</feature>
<dbReference type="GO" id="GO:0004497">
    <property type="term" value="F:monooxygenase activity"/>
    <property type="evidence" value="ECO:0007669"/>
    <property type="project" value="UniProtKB-KW"/>
</dbReference>
<evidence type="ECO:0000256" key="6">
    <source>
        <dbReference type="ARBA" id="ARBA00023033"/>
    </source>
</evidence>
<dbReference type="PANTHER" id="PTHR47947:SF39">
    <property type="entry name" value="CYTOCHROME P450"/>
    <property type="match status" value="1"/>
</dbReference>
<dbReference type="GO" id="GO:0016705">
    <property type="term" value="F:oxidoreductase activity, acting on paired donors, with incorporation or reduction of molecular oxygen"/>
    <property type="evidence" value="ECO:0007669"/>
    <property type="project" value="InterPro"/>
</dbReference>
<evidence type="ECO:0008006" key="12">
    <source>
        <dbReference type="Google" id="ProtNLM"/>
    </source>
</evidence>
<dbReference type="PANTHER" id="PTHR47947">
    <property type="entry name" value="CYTOCHROME P450 82C3-RELATED"/>
    <property type="match status" value="1"/>
</dbReference>
<dbReference type="InterPro" id="IPR050651">
    <property type="entry name" value="Plant_Cytochrome_P450_Monoox"/>
</dbReference>
<evidence type="ECO:0000256" key="9">
    <source>
        <dbReference type="SAM" id="Phobius"/>
    </source>
</evidence>
<dbReference type="PROSITE" id="PS00086">
    <property type="entry name" value="CYTOCHROME_P450"/>
    <property type="match status" value="1"/>
</dbReference>
<comment type="cofactor">
    <cofactor evidence="7">
        <name>heme</name>
        <dbReference type="ChEBI" id="CHEBI:30413"/>
    </cofactor>
</comment>
<comment type="caution">
    <text evidence="10">The sequence shown here is derived from an EMBL/GenBank/DDBJ whole genome shotgun (WGS) entry which is preliminary data.</text>
</comment>
<evidence type="ECO:0000256" key="7">
    <source>
        <dbReference type="PIRSR" id="PIRSR602401-1"/>
    </source>
</evidence>
<evidence type="ECO:0000256" key="1">
    <source>
        <dbReference type="ARBA" id="ARBA00010617"/>
    </source>
</evidence>
<keyword evidence="2 7" id="KW-0349">Heme</keyword>